<evidence type="ECO:0000259" key="3">
    <source>
        <dbReference type="PROSITE" id="PS50056"/>
    </source>
</evidence>
<evidence type="ECO:0008006" key="6">
    <source>
        <dbReference type="Google" id="ProtNLM"/>
    </source>
</evidence>
<dbReference type="InterPro" id="IPR029021">
    <property type="entry name" value="Prot-tyrosine_phosphatase-like"/>
</dbReference>
<dbReference type="Pfam" id="PF22785">
    <property type="entry name" value="Tc-R-P"/>
    <property type="match status" value="1"/>
</dbReference>
<dbReference type="PANTHER" id="PTHR43423:SF1">
    <property type="entry name" value="ABC TRANSPORTER I FAMILY MEMBER 17"/>
    <property type="match status" value="1"/>
</dbReference>
<evidence type="ECO:0000313" key="5">
    <source>
        <dbReference type="EMBL" id="VAW52203.1"/>
    </source>
</evidence>
<dbReference type="InterPro" id="IPR003439">
    <property type="entry name" value="ABC_transporter-like_ATP-bd"/>
</dbReference>
<dbReference type="GO" id="GO:0005524">
    <property type="term" value="F:ATP binding"/>
    <property type="evidence" value="ECO:0007669"/>
    <property type="project" value="UniProtKB-KW"/>
</dbReference>
<dbReference type="FunFam" id="3.90.190.10:FF:000157">
    <property type="entry name" value="Protein-tyrosine phosphatase"/>
    <property type="match status" value="1"/>
</dbReference>
<dbReference type="AlphaFoldDB" id="A0A3B0WIR5"/>
<feature type="domain" description="Tyrosine specific protein phosphatases" evidence="3">
    <location>
        <begin position="362"/>
        <end position="429"/>
    </location>
</feature>
<dbReference type="InterPro" id="IPR027417">
    <property type="entry name" value="P-loop_NTPase"/>
</dbReference>
<reference evidence="5" key="1">
    <citation type="submission" date="2018-06" db="EMBL/GenBank/DDBJ databases">
        <authorList>
            <person name="Zhirakovskaya E."/>
        </authorList>
    </citation>
    <scope>NUCLEOTIDE SEQUENCE</scope>
</reference>
<accession>A0A3B0WIR5</accession>
<dbReference type="SUPFAM" id="SSF52799">
    <property type="entry name" value="(Phosphotyrosine protein) phosphatases II"/>
    <property type="match status" value="1"/>
</dbReference>
<dbReference type="PROSITE" id="PS00383">
    <property type="entry name" value="TYR_PHOSPHATASE_1"/>
    <property type="match status" value="1"/>
</dbReference>
<dbReference type="InterPro" id="IPR016130">
    <property type="entry name" value="Tyr_Pase_AS"/>
</dbReference>
<dbReference type="InterPro" id="IPR000387">
    <property type="entry name" value="Tyr_Pase_dom"/>
</dbReference>
<dbReference type="GO" id="GO:0016887">
    <property type="term" value="F:ATP hydrolysis activity"/>
    <property type="evidence" value="ECO:0007669"/>
    <property type="project" value="InterPro"/>
</dbReference>
<gene>
    <name evidence="5" type="ORF">MNBD_GAMMA06-228</name>
</gene>
<organism evidence="5">
    <name type="scientific">hydrothermal vent metagenome</name>
    <dbReference type="NCBI Taxonomy" id="652676"/>
    <lineage>
        <taxon>unclassified sequences</taxon>
        <taxon>metagenomes</taxon>
        <taxon>ecological metagenomes</taxon>
    </lineage>
</organism>
<dbReference type="Gene3D" id="3.40.50.300">
    <property type="entry name" value="P-loop containing nucleotide triphosphate hydrolases"/>
    <property type="match status" value="1"/>
</dbReference>
<evidence type="ECO:0000259" key="4">
    <source>
        <dbReference type="PROSITE" id="PS50893"/>
    </source>
</evidence>
<dbReference type="EMBL" id="UOFD01000042">
    <property type="protein sequence ID" value="VAW52203.1"/>
    <property type="molecule type" value="Genomic_DNA"/>
</dbReference>
<dbReference type="SUPFAM" id="SSF52540">
    <property type="entry name" value="P-loop containing nucleoside triphosphate hydrolases"/>
    <property type="match status" value="1"/>
</dbReference>
<evidence type="ECO:0000256" key="1">
    <source>
        <dbReference type="ARBA" id="ARBA00022741"/>
    </source>
</evidence>
<name>A0A3B0WIR5_9ZZZZ</name>
<keyword evidence="1" id="KW-0547">Nucleotide-binding</keyword>
<dbReference type="Gene3D" id="3.90.190.10">
    <property type="entry name" value="Protein tyrosine phosphatase superfamily"/>
    <property type="match status" value="1"/>
</dbReference>
<dbReference type="SMART" id="SM00404">
    <property type="entry name" value="PTPc_motif"/>
    <property type="match status" value="1"/>
</dbReference>
<protein>
    <recommendedName>
        <fullName evidence="6">ABC transporter domain-containing protein</fullName>
    </recommendedName>
</protein>
<dbReference type="PROSITE" id="PS50893">
    <property type="entry name" value="ABC_TRANSPORTER_2"/>
    <property type="match status" value="1"/>
</dbReference>
<dbReference type="SMART" id="SM00382">
    <property type="entry name" value="AAA"/>
    <property type="match status" value="1"/>
</dbReference>
<dbReference type="PROSITE" id="PS50056">
    <property type="entry name" value="TYR_PHOSPHATASE_2"/>
    <property type="match status" value="1"/>
</dbReference>
<feature type="domain" description="ABC transporter" evidence="4">
    <location>
        <begin position="15"/>
        <end position="248"/>
    </location>
</feature>
<dbReference type="Pfam" id="PF00005">
    <property type="entry name" value="ABC_tran"/>
    <property type="match status" value="1"/>
</dbReference>
<dbReference type="PANTHER" id="PTHR43423">
    <property type="entry name" value="ABC TRANSPORTER I FAMILY MEMBER 17"/>
    <property type="match status" value="1"/>
</dbReference>
<dbReference type="InterPro" id="IPR003593">
    <property type="entry name" value="AAA+_ATPase"/>
</dbReference>
<evidence type="ECO:0000256" key="2">
    <source>
        <dbReference type="ARBA" id="ARBA00022840"/>
    </source>
</evidence>
<sequence>MSLTQSHVMNDSILLSLKEFGVAFGDRIILSSLTMEIPETGIVVVMGPSGTGKSTLLRSLAGLSAASPSYRTWGSLAFIGAPIEQADEAPVLVSQSAKLMMSSVLENVVSGLPERHTLTQLEQRELVKRLLCQAGLDALVEQLDQCVVELPLGMQRHLAILRAVASGPKLLCIDEPTTGVDDEDVARILQYIKNESEKRAVLIVLHNQRQAKKLGGQTVLLAGGWVQEMQPTDNFFAAPKSNPGKDFVRSGSCVVPSPDAKSEEINNQYKASVRALPKAATQFKSHVLGPRGFLWLKKGKLAGTPKPGLLKELEYDLEALKRVGVTHLVSLTEKEIDADICNEMGVEVIRSPMPDMQAPSNQQAVEICEQISALLESSKVIAVHCKAGLGRTGTVLAAQLIYEGANAINALEQTRGIEPRWIQSEVQVQFLTEFEYFLKTKGNIENGSDSPDVSGAANQ</sequence>
<keyword evidence="2" id="KW-0067">ATP-binding</keyword>
<proteinExistence type="predicted"/>
<dbReference type="InterPro" id="IPR003595">
    <property type="entry name" value="Tyr_Pase_cat"/>
</dbReference>